<evidence type="ECO:0000256" key="2">
    <source>
        <dbReference type="ARBA" id="ARBA00001946"/>
    </source>
</evidence>
<dbReference type="GO" id="GO:0042138">
    <property type="term" value="P:meiotic DNA double-strand break formation"/>
    <property type="evidence" value="ECO:0007669"/>
    <property type="project" value="InterPro"/>
</dbReference>
<evidence type="ECO:0000313" key="15">
    <source>
        <dbReference type="EMBL" id="KAK7099981.1"/>
    </source>
</evidence>
<dbReference type="Gene3D" id="1.10.10.10">
    <property type="entry name" value="Winged helix-like DNA-binding domain superfamily/Winged helix DNA-binding domain"/>
    <property type="match status" value="1"/>
</dbReference>
<dbReference type="EC" id="5.6.2.2" evidence="5"/>
<comment type="catalytic activity">
    <reaction evidence="1 12">
        <text>ATP-dependent breakage, passage and rejoining of double-stranded DNA.</text>
        <dbReference type="EC" id="5.6.2.2"/>
    </reaction>
</comment>
<organism evidence="15 16">
    <name type="scientific">Littorina saxatilis</name>
    <dbReference type="NCBI Taxonomy" id="31220"/>
    <lineage>
        <taxon>Eukaryota</taxon>
        <taxon>Metazoa</taxon>
        <taxon>Spiralia</taxon>
        <taxon>Lophotrochozoa</taxon>
        <taxon>Mollusca</taxon>
        <taxon>Gastropoda</taxon>
        <taxon>Caenogastropoda</taxon>
        <taxon>Littorinimorpha</taxon>
        <taxon>Littorinoidea</taxon>
        <taxon>Littorinidae</taxon>
        <taxon>Littorina</taxon>
    </lineage>
</organism>
<dbReference type="PANTHER" id="PTHR10848">
    <property type="entry name" value="MEIOTIC RECOMBINATION PROTEIN SPO11"/>
    <property type="match status" value="1"/>
</dbReference>
<evidence type="ECO:0000256" key="7">
    <source>
        <dbReference type="ARBA" id="ARBA00022842"/>
    </source>
</evidence>
<sequence>MASFTSDVSQSLADKLREEILNKIEAVYASVTNAVINGAVPEFSFYSRASWECLSFSEETGVTLSADEKKMVRVRLDNKQSVKSFAYMTKVLNIMYKLVQEDKYCTKRDIYYQSPDVFGSQSVVDNVVDNVACMLEVPRWKLHVLATCKGLVAGDLQFYDAQGRHVDCNRSKMGVQIPAHDKDMLYLHTNAQLVIVVEKDATFQKLLTEDFCATFGRVILITGKGYPDVGTRLLVRKIWEQFKMPVFALVDGDPHGIEVMLVYKYGSKNQAFENHNLAVPAMKWLGVLATDIAKLSLRKTALLDLSESDLQKLTDMLKRPYVAPNSPLAHQLETMVQSGVKAELQCLDSLSSSYLTQVYLPAKIHGGDWI</sequence>
<dbReference type="Gene3D" id="3.40.1360.10">
    <property type="match status" value="1"/>
</dbReference>
<dbReference type="GO" id="GO:0046872">
    <property type="term" value="F:metal ion binding"/>
    <property type="evidence" value="ECO:0007669"/>
    <property type="project" value="UniProtKB-KW"/>
</dbReference>
<evidence type="ECO:0000256" key="8">
    <source>
        <dbReference type="ARBA" id="ARBA00023029"/>
    </source>
</evidence>
<evidence type="ECO:0000256" key="3">
    <source>
        <dbReference type="ARBA" id="ARBA00004123"/>
    </source>
</evidence>
<dbReference type="GO" id="GO:0000228">
    <property type="term" value="C:nuclear chromosome"/>
    <property type="evidence" value="ECO:0007669"/>
    <property type="project" value="TreeGrafter"/>
</dbReference>
<name>A0AAN9B7E4_9CAEN</name>
<dbReference type="GO" id="GO:0003677">
    <property type="term" value="F:DNA binding"/>
    <property type="evidence" value="ECO:0007669"/>
    <property type="project" value="UniProtKB-UniRule"/>
</dbReference>
<keyword evidence="9 12" id="KW-0238">DNA-binding</keyword>
<evidence type="ECO:0000256" key="1">
    <source>
        <dbReference type="ARBA" id="ARBA00000185"/>
    </source>
</evidence>
<evidence type="ECO:0000259" key="14">
    <source>
        <dbReference type="Pfam" id="PF21180"/>
    </source>
</evidence>
<protein>
    <recommendedName>
        <fullName evidence="5">DNA topoisomerase (ATP-hydrolyzing)</fullName>
        <ecNumber evidence="5">5.6.2.2</ecNumber>
    </recommendedName>
</protein>
<comment type="subcellular location">
    <subcellularLocation>
        <location evidence="3">Nucleus</location>
    </subcellularLocation>
</comment>
<dbReference type="Proteomes" id="UP001374579">
    <property type="component" value="Unassembled WGS sequence"/>
</dbReference>
<evidence type="ECO:0000313" key="16">
    <source>
        <dbReference type="Proteomes" id="UP001374579"/>
    </source>
</evidence>
<evidence type="ECO:0000256" key="4">
    <source>
        <dbReference type="ARBA" id="ARBA00006559"/>
    </source>
</evidence>
<evidence type="ECO:0000256" key="12">
    <source>
        <dbReference type="PROSITE-ProRule" id="PRU01385"/>
    </source>
</evidence>
<evidence type="ECO:0000256" key="10">
    <source>
        <dbReference type="ARBA" id="ARBA00023235"/>
    </source>
</evidence>
<dbReference type="GO" id="GO:0000706">
    <property type="term" value="P:meiotic DNA double-strand break processing"/>
    <property type="evidence" value="ECO:0007669"/>
    <property type="project" value="TreeGrafter"/>
</dbReference>
<evidence type="ECO:0000256" key="6">
    <source>
        <dbReference type="ARBA" id="ARBA00022723"/>
    </source>
</evidence>
<dbReference type="PRINTS" id="PR01550">
    <property type="entry name" value="TOP6AFAMILY"/>
</dbReference>
<comment type="caution">
    <text evidence="15">The sequence shown here is derived from an EMBL/GenBank/DDBJ whole genome shotgun (WGS) entry which is preliminary data.</text>
</comment>
<dbReference type="AlphaFoldDB" id="A0AAN9B7E4"/>
<keyword evidence="16" id="KW-1185">Reference proteome</keyword>
<dbReference type="Pfam" id="PF04406">
    <property type="entry name" value="TP6A_N"/>
    <property type="match status" value="1"/>
</dbReference>
<evidence type="ECO:0000259" key="13">
    <source>
        <dbReference type="Pfam" id="PF04406"/>
    </source>
</evidence>
<gene>
    <name evidence="15" type="ORF">V1264_022997</name>
</gene>
<dbReference type="SUPFAM" id="SSF56726">
    <property type="entry name" value="DNA topoisomerase IV, alpha subunit"/>
    <property type="match status" value="1"/>
</dbReference>
<dbReference type="GO" id="GO:0003918">
    <property type="term" value="F:DNA topoisomerase type II (double strand cut, ATP-hydrolyzing) activity"/>
    <property type="evidence" value="ECO:0007669"/>
    <property type="project" value="UniProtKB-UniRule"/>
</dbReference>
<dbReference type="GO" id="GO:0005524">
    <property type="term" value="F:ATP binding"/>
    <property type="evidence" value="ECO:0007669"/>
    <property type="project" value="InterPro"/>
</dbReference>
<dbReference type="InterPro" id="IPR034136">
    <property type="entry name" value="TOPRIM_Topo6A/Spo11"/>
</dbReference>
<reference evidence="15 16" key="1">
    <citation type="submission" date="2024-02" db="EMBL/GenBank/DDBJ databases">
        <title>Chromosome-scale genome assembly of the rough periwinkle Littorina saxatilis.</title>
        <authorList>
            <person name="De Jode A."/>
            <person name="Faria R."/>
            <person name="Formenti G."/>
            <person name="Sims Y."/>
            <person name="Smith T.P."/>
            <person name="Tracey A."/>
            <person name="Wood J.M.D."/>
            <person name="Zagrodzka Z.B."/>
            <person name="Johannesson K."/>
            <person name="Butlin R.K."/>
            <person name="Leder E.H."/>
        </authorList>
    </citation>
    <scope>NUCLEOTIDE SEQUENCE [LARGE SCALE GENOMIC DNA]</scope>
    <source>
        <strain evidence="15">Snail1</strain>
        <tissue evidence="15">Muscle</tissue>
    </source>
</reference>
<keyword evidence="10 12" id="KW-0413">Isomerase</keyword>
<dbReference type="GO" id="GO:0007131">
    <property type="term" value="P:reciprocal meiotic recombination"/>
    <property type="evidence" value="ECO:0007669"/>
    <property type="project" value="TreeGrafter"/>
</dbReference>
<evidence type="ECO:0000256" key="9">
    <source>
        <dbReference type="ARBA" id="ARBA00023125"/>
    </source>
</evidence>
<accession>A0AAN9B7E4</accession>
<keyword evidence="7" id="KW-0460">Magnesium</keyword>
<dbReference type="PROSITE" id="PS52041">
    <property type="entry name" value="TOPO_IIB"/>
    <property type="match status" value="1"/>
</dbReference>
<dbReference type="PANTHER" id="PTHR10848:SF0">
    <property type="entry name" value="MEIOTIC RECOMBINATION PROTEIN SPO11"/>
    <property type="match status" value="1"/>
</dbReference>
<keyword evidence="8 12" id="KW-0799">Topoisomerase</keyword>
<dbReference type="InterPro" id="IPR013048">
    <property type="entry name" value="Meiotic_Spo11"/>
</dbReference>
<keyword evidence="6" id="KW-0479">Metal-binding</keyword>
<dbReference type="Pfam" id="PF21180">
    <property type="entry name" value="TOP6A-Spo11_Toprim"/>
    <property type="match status" value="1"/>
</dbReference>
<dbReference type="CDD" id="cd00223">
    <property type="entry name" value="TOPRIM_TopoIIB_SPO"/>
    <property type="match status" value="1"/>
</dbReference>
<dbReference type="InterPro" id="IPR013049">
    <property type="entry name" value="Spo11/TopoVI_A_N"/>
</dbReference>
<keyword evidence="11" id="KW-0539">Nucleus</keyword>
<feature type="domain" description="Topoisomerase 6 subunit A/Spo11 TOPRIM" evidence="14">
    <location>
        <begin position="194"/>
        <end position="364"/>
    </location>
</feature>
<feature type="domain" description="Spo11/DNA topoisomerase VI subunit A N-terminal" evidence="13">
    <location>
        <begin position="83"/>
        <end position="144"/>
    </location>
</feature>
<evidence type="ECO:0000256" key="11">
    <source>
        <dbReference type="ARBA" id="ARBA00023242"/>
    </source>
</evidence>
<dbReference type="EMBL" id="JBAMIC010000011">
    <property type="protein sequence ID" value="KAK7099981.1"/>
    <property type="molecule type" value="Genomic_DNA"/>
</dbReference>
<comment type="similarity">
    <text evidence="4 12">Belongs to the TOP6A family.</text>
</comment>
<feature type="active site" description="O-(5'-phospho-DNA)-tyrosine intermediate" evidence="12">
    <location>
        <position position="112"/>
    </location>
</feature>
<dbReference type="InterPro" id="IPR036078">
    <property type="entry name" value="Spo11/TopoVI_A_sf"/>
</dbReference>
<dbReference type="PRINTS" id="PR01551">
    <property type="entry name" value="SPO11HOMOLOG"/>
</dbReference>
<dbReference type="InterPro" id="IPR036388">
    <property type="entry name" value="WH-like_DNA-bd_sf"/>
</dbReference>
<dbReference type="InterPro" id="IPR002815">
    <property type="entry name" value="Spo11/TopoVI_A"/>
</dbReference>
<proteinExistence type="inferred from homology"/>
<evidence type="ECO:0000256" key="5">
    <source>
        <dbReference type="ARBA" id="ARBA00012895"/>
    </source>
</evidence>
<comment type="cofactor">
    <cofactor evidence="2">
        <name>Mg(2+)</name>
        <dbReference type="ChEBI" id="CHEBI:18420"/>
    </cofactor>
</comment>